<feature type="domain" description="ABC transporter" evidence="18">
    <location>
        <begin position="346"/>
        <end position="601"/>
    </location>
</feature>
<dbReference type="InterPro" id="IPR004602">
    <property type="entry name" value="UvrA"/>
</dbReference>
<keyword evidence="20" id="KW-1185">Reference proteome</keyword>
<comment type="similarity">
    <text evidence="14 17">Belongs to the ABC transporter superfamily. UvrA family.</text>
</comment>
<evidence type="ECO:0000256" key="11">
    <source>
        <dbReference type="ARBA" id="ARBA00022881"/>
    </source>
</evidence>
<dbReference type="InterPro" id="IPR041102">
    <property type="entry name" value="UvrA_inter"/>
</dbReference>
<evidence type="ECO:0000256" key="10">
    <source>
        <dbReference type="ARBA" id="ARBA00022840"/>
    </source>
</evidence>
<dbReference type="EMBL" id="CP000360">
    <property type="protein sequence ID" value="ABF39781.1"/>
    <property type="molecule type" value="Genomic_DNA"/>
</dbReference>
<dbReference type="Pfam" id="PF17760">
    <property type="entry name" value="UvrA_inter"/>
    <property type="match status" value="1"/>
</dbReference>
<keyword evidence="13 17" id="KW-0234">DNA repair</keyword>
<feature type="zinc finger region" description="C4-type" evidence="17">
    <location>
        <begin position="752"/>
        <end position="778"/>
    </location>
</feature>
<dbReference type="KEGG" id="aba:Acid345_0776"/>
<evidence type="ECO:0000256" key="8">
    <source>
        <dbReference type="ARBA" id="ARBA00022771"/>
    </source>
</evidence>
<evidence type="ECO:0000256" key="14">
    <source>
        <dbReference type="ARBA" id="ARBA00038000"/>
    </source>
</evidence>
<dbReference type="InterPro" id="IPR041552">
    <property type="entry name" value="UvrA_DNA-bd"/>
</dbReference>
<keyword evidence="3 17" id="KW-0479">Metal-binding</keyword>
<keyword evidence="5 17" id="KW-0547">Nucleotide-binding</keyword>
<feature type="domain" description="ABC transporter" evidence="18">
    <location>
        <begin position="621"/>
        <end position="949"/>
    </location>
</feature>
<dbReference type="SMART" id="SM00382">
    <property type="entry name" value="AAA"/>
    <property type="match status" value="1"/>
</dbReference>
<keyword evidence="17" id="KW-0742">SOS response</keyword>
<dbReference type="eggNOG" id="COG0178">
    <property type="taxonomic scope" value="Bacteria"/>
</dbReference>
<evidence type="ECO:0000256" key="12">
    <source>
        <dbReference type="ARBA" id="ARBA00023125"/>
    </source>
</evidence>
<dbReference type="SUPFAM" id="SSF52540">
    <property type="entry name" value="P-loop containing nucleoside triphosphate hydrolases"/>
    <property type="match status" value="2"/>
</dbReference>
<evidence type="ECO:0000256" key="15">
    <source>
        <dbReference type="ARBA" id="ARBA00039316"/>
    </source>
</evidence>
<dbReference type="GO" id="GO:0009381">
    <property type="term" value="F:excinuclease ABC activity"/>
    <property type="evidence" value="ECO:0007669"/>
    <property type="project" value="UniProtKB-UniRule"/>
</dbReference>
<comment type="function">
    <text evidence="17">The UvrABC repair system catalyzes the recognition and processing of DNA lesions. UvrA is an ATPase and a DNA-binding protein. A damage recognition complex composed of 2 UvrA and 2 UvrB subunits scans DNA for abnormalities. When the presence of a lesion has been verified by UvrB, the UvrA molecules dissociate.</text>
</comment>
<evidence type="ECO:0000256" key="4">
    <source>
        <dbReference type="ARBA" id="ARBA00022737"/>
    </source>
</evidence>
<protein>
    <recommendedName>
        <fullName evidence="15 17">UvrABC system protein A</fullName>
        <shortName evidence="17">UvrA protein</shortName>
    </recommendedName>
    <alternativeName>
        <fullName evidence="16 17">Excinuclease ABC subunit A</fullName>
    </alternativeName>
</protein>
<evidence type="ECO:0000256" key="1">
    <source>
        <dbReference type="ARBA" id="ARBA00004496"/>
    </source>
</evidence>
<keyword evidence="11 17" id="KW-0267">Excision nuclease</keyword>
<dbReference type="GO" id="GO:0009432">
    <property type="term" value="P:SOS response"/>
    <property type="evidence" value="ECO:0007669"/>
    <property type="project" value="UniProtKB-UniRule"/>
</dbReference>
<evidence type="ECO:0000256" key="3">
    <source>
        <dbReference type="ARBA" id="ARBA00022723"/>
    </source>
</evidence>
<dbReference type="EnsemblBacteria" id="ABF39781">
    <property type="protein sequence ID" value="ABF39781"/>
    <property type="gene ID" value="Acid345_0776"/>
</dbReference>
<feature type="binding site" evidence="17">
    <location>
        <begin position="653"/>
        <end position="660"/>
    </location>
    <ligand>
        <name>ATP</name>
        <dbReference type="ChEBI" id="CHEBI:30616"/>
    </ligand>
</feature>
<comment type="subunit">
    <text evidence="17">Forms a heterotetramer with UvrB during the search for lesions.</text>
</comment>
<keyword evidence="9 17" id="KW-0862">Zinc</keyword>
<sequence length="981" mass="107229">MAHCGAPTITRGHVPGGIRPATRVIAFHTMAISKITVRGARQHNLKNITVEIPRNTLTVITGLSGSGKSSLAFDTIYAEGQRRYVETLSAYARQFLDQMERPDVDSIDGLSPAISIEQKTTSRSPRSTVGTITEIYDYLRLLYSSIGLPHCPQCGRAISRQSVEQIVARVLELKPEDRVMLMAPIVRGRKGEFKKEMEKLAQHGFTRARIDGELRNIADEEIKLDKRKNHTIEVVIDRLLVKPGIEKRLAASVELAMKLGSGLVQVAVVGGDEHLFSSRLACPECGISVPQLEPRSFSFNSVYGACPECHGLGNKYDFDPAKIITDWSKPLLDGGLGPGSASGNLIRMVEIAAAANDIDLKLPFEQLPEKQQNLLLYGATNGNGRSGFKGVLAYLKQNLDESTSEGYRDWLLAYMSPTECPVCHGKRLRPESLAVKVNGMSIADFTALPVSRSVDAVKDIKLNEREDRIAGRVLREIGERLGFLNHVGLGYISLSRSAATLSGGEGQRIRLATQIGSKLRGVLYVLDEPSIGLHHRDNERLITALEELRDLGNTVLVVEHDEETIRRANYVVDLGPGAGRHGGELVAHGTPSDIEAAPESLTGQYISGRRAIGIRHERRAVTDKGIAILGARENNLKNVDVSFPLGVMTVVTGVSGSGKSTLVNDILYRALAQKLYRSREEAGQHKSISGTENIDKVIRIDQSPIGRTPRSNPATYTGVFSNIRDLYAMLPESRERGYKAGRFSFNVAGGRCEACQGEGQRRIEMNFLPDVYVQCEVCNGRRYNHETLAVKYKGHSIADLLELPVADALAVLEAIPQVKQRLQTLVDVGLGYIHLGQSAVTLSGGEAQRIKLARELSKRQTGKTLYLLDEPTTGLHFEDVNKLLDVLHRLTDLGNTIIIIEHNMDVIRNADWIIDLGPEGGEDGGKIVAQGTPEAVSKVKKSYTGQALAQSLKNSVVRALPAKVAAEIALPRPTRESRSDG</sequence>
<accession>Q1ITL9</accession>
<dbReference type="InterPro" id="IPR003593">
    <property type="entry name" value="AAA+_ATPase"/>
</dbReference>
<dbReference type="STRING" id="204669.Acid345_0776"/>
<dbReference type="PROSITE" id="PS00211">
    <property type="entry name" value="ABC_TRANSPORTER_1"/>
    <property type="match status" value="1"/>
</dbReference>
<dbReference type="PROSITE" id="PS50893">
    <property type="entry name" value="ABC_TRANSPORTER_2"/>
    <property type="match status" value="2"/>
</dbReference>
<dbReference type="GO" id="GO:0008270">
    <property type="term" value="F:zinc ion binding"/>
    <property type="evidence" value="ECO:0007669"/>
    <property type="project" value="UniProtKB-UniRule"/>
</dbReference>
<dbReference type="Proteomes" id="UP000002432">
    <property type="component" value="Chromosome"/>
</dbReference>
<keyword evidence="12 17" id="KW-0238">DNA-binding</keyword>
<evidence type="ECO:0000256" key="17">
    <source>
        <dbReference type="HAMAP-Rule" id="MF_00205"/>
    </source>
</evidence>
<evidence type="ECO:0000256" key="13">
    <source>
        <dbReference type="ARBA" id="ARBA00023204"/>
    </source>
</evidence>
<evidence type="ECO:0000256" key="5">
    <source>
        <dbReference type="ARBA" id="ARBA00022741"/>
    </source>
</evidence>
<keyword evidence="6 17" id="KW-0227">DNA damage</keyword>
<organism evidence="19 20">
    <name type="scientific">Koribacter versatilis (strain Ellin345)</name>
    <dbReference type="NCBI Taxonomy" id="204669"/>
    <lineage>
        <taxon>Bacteria</taxon>
        <taxon>Pseudomonadati</taxon>
        <taxon>Acidobacteriota</taxon>
        <taxon>Terriglobia</taxon>
        <taxon>Terriglobales</taxon>
        <taxon>Candidatus Korobacteraceae</taxon>
        <taxon>Candidatus Korobacter</taxon>
    </lineage>
</organism>
<dbReference type="GO" id="GO:0005524">
    <property type="term" value="F:ATP binding"/>
    <property type="evidence" value="ECO:0007669"/>
    <property type="project" value="UniProtKB-UniRule"/>
</dbReference>
<name>Q1ITL9_KORVE</name>
<dbReference type="GO" id="GO:0006289">
    <property type="term" value="P:nucleotide-excision repair"/>
    <property type="evidence" value="ECO:0007669"/>
    <property type="project" value="UniProtKB-UniRule"/>
</dbReference>
<dbReference type="GO" id="GO:0009380">
    <property type="term" value="C:excinuclease repair complex"/>
    <property type="evidence" value="ECO:0007669"/>
    <property type="project" value="InterPro"/>
</dbReference>
<dbReference type="InterPro" id="IPR027417">
    <property type="entry name" value="P-loop_NTPase"/>
</dbReference>
<proteinExistence type="inferred from homology"/>
<evidence type="ECO:0000256" key="9">
    <source>
        <dbReference type="ARBA" id="ARBA00022833"/>
    </source>
</evidence>
<comment type="subcellular location">
    <subcellularLocation>
        <location evidence="1 17">Cytoplasm</location>
    </subcellularLocation>
</comment>
<evidence type="ECO:0000256" key="16">
    <source>
        <dbReference type="ARBA" id="ARBA00042156"/>
    </source>
</evidence>
<dbReference type="InterPro" id="IPR017871">
    <property type="entry name" value="ABC_transporter-like_CS"/>
</dbReference>
<dbReference type="Gene3D" id="1.20.1580.10">
    <property type="entry name" value="ABC transporter ATPase like domain"/>
    <property type="match status" value="3"/>
</dbReference>
<dbReference type="NCBIfam" id="TIGR00630">
    <property type="entry name" value="uvra"/>
    <property type="match status" value="1"/>
</dbReference>
<keyword evidence="4 17" id="KW-0677">Repeat</keyword>
<feature type="zinc finger region" description="C4-type" evidence="17">
    <location>
        <begin position="282"/>
        <end position="309"/>
    </location>
</feature>
<reference evidence="19 20" key="1">
    <citation type="journal article" date="2009" name="Appl. Environ. Microbiol.">
        <title>Three genomes from the phylum Acidobacteria provide insight into the lifestyles of these microorganisms in soils.</title>
        <authorList>
            <person name="Ward N.L."/>
            <person name="Challacombe J.F."/>
            <person name="Janssen P.H."/>
            <person name="Henrissat B."/>
            <person name="Coutinho P.M."/>
            <person name="Wu M."/>
            <person name="Xie G."/>
            <person name="Haft D.H."/>
            <person name="Sait M."/>
            <person name="Badger J."/>
            <person name="Barabote R.D."/>
            <person name="Bradley B."/>
            <person name="Brettin T.S."/>
            <person name="Brinkac L.M."/>
            <person name="Bruce D."/>
            <person name="Creasy T."/>
            <person name="Daugherty S.C."/>
            <person name="Davidsen T.M."/>
            <person name="DeBoy R.T."/>
            <person name="Detter J.C."/>
            <person name="Dodson R.J."/>
            <person name="Durkin A.S."/>
            <person name="Ganapathy A."/>
            <person name="Gwinn-Giglio M."/>
            <person name="Han C.S."/>
            <person name="Khouri H."/>
            <person name="Kiss H."/>
            <person name="Kothari S.P."/>
            <person name="Madupu R."/>
            <person name="Nelson K.E."/>
            <person name="Nelson W.C."/>
            <person name="Paulsen I."/>
            <person name="Penn K."/>
            <person name="Ren Q."/>
            <person name="Rosovitz M.J."/>
            <person name="Selengut J.D."/>
            <person name="Shrivastava S."/>
            <person name="Sullivan S.A."/>
            <person name="Tapia R."/>
            <person name="Thompson L.S."/>
            <person name="Watkins K.L."/>
            <person name="Yang Q."/>
            <person name="Yu C."/>
            <person name="Zafar N."/>
            <person name="Zhou L."/>
            <person name="Kuske C.R."/>
        </authorList>
    </citation>
    <scope>NUCLEOTIDE SEQUENCE [LARGE SCALE GENOMIC DNA]</scope>
    <source>
        <strain evidence="19 20">Ellin345</strain>
    </source>
</reference>
<keyword evidence="10 17" id="KW-0067">ATP-binding</keyword>
<dbReference type="PANTHER" id="PTHR43152">
    <property type="entry name" value="UVRABC SYSTEM PROTEIN A"/>
    <property type="match status" value="1"/>
</dbReference>
<evidence type="ECO:0000256" key="6">
    <source>
        <dbReference type="ARBA" id="ARBA00022763"/>
    </source>
</evidence>
<keyword evidence="7 17" id="KW-0228">DNA excision</keyword>
<dbReference type="HAMAP" id="MF_00205">
    <property type="entry name" value="UvrA"/>
    <property type="match status" value="1"/>
</dbReference>
<dbReference type="GO" id="GO:0003677">
    <property type="term" value="F:DNA binding"/>
    <property type="evidence" value="ECO:0007669"/>
    <property type="project" value="UniProtKB-UniRule"/>
</dbReference>
<dbReference type="NCBIfam" id="NF001503">
    <property type="entry name" value="PRK00349.1"/>
    <property type="match status" value="1"/>
</dbReference>
<evidence type="ECO:0000256" key="7">
    <source>
        <dbReference type="ARBA" id="ARBA00022769"/>
    </source>
</evidence>
<evidence type="ECO:0000256" key="2">
    <source>
        <dbReference type="ARBA" id="ARBA00022490"/>
    </source>
</evidence>
<dbReference type="Pfam" id="PF17755">
    <property type="entry name" value="UvrA_DNA-bind"/>
    <property type="match status" value="1"/>
</dbReference>
<feature type="binding site" evidence="17">
    <location>
        <begin position="62"/>
        <end position="69"/>
    </location>
    <ligand>
        <name>ATP</name>
        <dbReference type="ChEBI" id="CHEBI:30616"/>
    </ligand>
</feature>
<dbReference type="HOGENOM" id="CLU_001370_0_2_0"/>
<evidence type="ECO:0000313" key="19">
    <source>
        <dbReference type="EMBL" id="ABF39781.1"/>
    </source>
</evidence>
<dbReference type="GO" id="GO:0005737">
    <property type="term" value="C:cytoplasm"/>
    <property type="evidence" value="ECO:0007669"/>
    <property type="project" value="UniProtKB-SubCell"/>
</dbReference>
<dbReference type="InterPro" id="IPR003439">
    <property type="entry name" value="ABC_transporter-like_ATP-bd"/>
</dbReference>
<evidence type="ECO:0000259" key="18">
    <source>
        <dbReference type="PROSITE" id="PS50893"/>
    </source>
</evidence>
<keyword evidence="2 17" id="KW-0963">Cytoplasm</keyword>
<dbReference type="CDD" id="cd03271">
    <property type="entry name" value="ABC_UvrA_II"/>
    <property type="match status" value="1"/>
</dbReference>
<dbReference type="PANTHER" id="PTHR43152:SF3">
    <property type="entry name" value="UVRABC SYSTEM PROTEIN A"/>
    <property type="match status" value="1"/>
</dbReference>
<keyword evidence="8 17" id="KW-0863">Zinc-finger</keyword>
<dbReference type="GO" id="GO:0016887">
    <property type="term" value="F:ATP hydrolysis activity"/>
    <property type="evidence" value="ECO:0007669"/>
    <property type="project" value="InterPro"/>
</dbReference>
<dbReference type="Gene3D" id="3.30.190.20">
    <property type="match status" value="1"/>
</dbReference>
<gene>
    <name evidence="17" type="primary">uvrA</name>
    <name evidence="19" type="ordered locus">Acid345_0776</name>
</gene>
<dbReference type="Gene3D" id="1.10.8.280">
    <property type="entry name" value="ABC transporter ATPase domain-like"/>
    <property type="match status" value="1"/>
</dbReference>
<dbReference type="Gene3D" id="3.40.50.300">
    <property type="entry name" value="P-loop containing nucleotide triphosphate hydrolases"/>
    <property type="match status" value="3"/>
</dbReference>
<evidence type="ECO:0000313" key="20">
    <source>
        <dbReference type="Proteomes" id="UP000002432"/>
    </source>
</evidence>
<dbReference type="AlphaFoldDB" id="Q1ITL9"/>